<dbReference type="InterPro" id="IPR000884">
    <property type="entry name" value="TSP1_rpt"/>
</dbReference>
<proteinExistence type="inferred from homology"/>
<feature type="compositionally biased region" description="Pro residues" evidence="15">
    <location>
        <begin position="41"/>
        <end position="50"/>
    </location>
</feature>
<dbReference type="GO" id="GO:0002062">
    <property type="term" value="P:chondrocyte differentiation"/>
    <property type="evidence" value="ECO:0000318"/>
    <property type="project" value="GO_Central"/>
</dbReference>
<keyword evidence="20" id="KW-1185">Reference proteome</keyword>
<dbReference type="Pfam" id="PF00093">
    <property type="entry name" value="VWC"/>
    <property type="match status" value="1"/>
</dbReference>
<feature type="domain" description="VWFC" evidence="17">
    <location>
        <begin position="273"/>
        <end position="339"/>
    </location>
</feature>
<dbReference type="InterPro" id="IPR001007">
    <property type="entry name" value="VWF_dom"/>
</dbReference>
<evidence type="ECO:0000259" key="17">
    <source>
        <dbReference type="PROSITE" id="PS50184"/>
    </source>
</evidence>
<feature type="region of interest" description="Disordered" evidence="15">
    <location>
        <begin position="28"/>
        <end position="183"/>
    </location>
</feature>
<dbReference type="Ensembl" id="ENSOANT00000076511.1">
    <property type="protein sequence ID" value="ENSOANP00000049406.1"/>
    <property type="gene ID" value="ENSOANG00000037076.1"/>
</dbReference>
<dbReference type="InterPro" id="IPR009030">
    <property type="entry name" value="Growth_fac_rcpt_cys_sf"/>
</dbReference>
<feature type="compositionally biased region" description="Pro residues" evidence="15">
    <location>
        <begin position="58"/>
        <end position="92"/>
    </location>
</feature>
<keyword evidence="7" id="KW-0732">Signal</keyword>
<evidence type="ECO:0000256" key="3">
    <source>
        <dbReference type="ARBA" id="ARBA00004613"/>
    </source>
</evidence>
<dbReference type="PROSITE" id="PS01208">
    <property type="entry name" value="VWFC_1"/>
    <property type="match status" value="1"/>
</dbReference>
<evidence type="ECO:0000256" key="7">
    <source>
        <dbReference type="ARBA" id="ARBA00022729"/>
    </source>
</evidence>
<accession>A0A6I8PB00</accession>
<dbReference type="OMA" id="CKREINC"/>
<evidence type="ECO:0000256" key="13">
    <source>
        <dbReference type="ARBA" id="ARBA00042352"/>
    </source>
</evidence>
<dbReference type="PROSITE" id="PS01225">
    <property type="entry name" value="CTCK_2"/>
    <property type="match status" value="1"/>
</dbReference>
<evidence type="ECO:0000259" key="18">
    <source>
        <dbReference type="PROSITE" id="PS51323"/>
    </source>
</evidence>
<dbReference type="PRINTS" id="PR01217">
    <property type="entry name" value="PRICHEXTENSN"/>
</dbReference>
<evidence type="ECO:0000256" key="11">
    <source>
        <dbReference type="ARBA" id="ARBA00023157"/>
    </source>
</evidence>
<dbReference type="GO" id="GO:0005178">
    <property type="term" value="F:integrin binding"/>
    <property type="evidence" value="ECO:0000318"/>
    <property type="project" value="GO_Central"/>
</dbReference>
<dbReference type="SMART" id="SM00121">
    <property type="entry name" value="IB"/>
    <property type="match status" value="1"/>
</dbReference>
<dbReference type="SUPFAM" id="SSF57184">
    <property type="entry name" value="Growth factor receptor domain"/>
    <property type="match status" value="1"/>
</dbReference>
<dbReference type="GO" id="GO:0007165">
    <property type="term" value="P:signal transduction"/>
    <property type="evidence" value="ECO:0000318"/>
    <property type="project" value="GO_Central"/>
</dbReference>
<dbReference type="GO" id="GO:0005615">
    <property type="term" value="C:extracellular space"/>
    <property type="evidence" value="ECO:0000318"/>
    <property type="project" value="GO_Central"/>
</dbReference>
<dbReference type="Pfam" id="PF00007">
    <property type="entry name" value="Cys_knot"/>
    <property type="match status" value="1"/>
</dbReference>
<dbReference type="GO" id="GO:0031012">
    <property type="term" value="C:extracellular matrix"/>
    <property type="evidence" value="ECO:0000318"/>
    <property type="project" value="GO_Central"/>
</dbReference>
<dbReference type="FunFam" id="2.10.70.10:FF:000015">
    <property type="entry name" value="CYR61 isoform 1"/>
    <property type="match status" value="1"/>
</dbReference>
<dbReference type="Gene3D" id="2.10.70.10">
    <property type="entry name" value="Complement Module, domain 1"/>
    <property type="match status" value="1"/>
</dbReference>
<evidence type="ECO:0000256" key="8">
    <source>
        <dbReference type="ARBA" id="ARBA00022868"/>
    </source>
</evidence>
<evidence type="ECO:0000256" key="14">
    <source>
        <dbReference type="PROSITE-ProRule" id="PRU00039"/>
    </source>
</evidence>
<feature type="compositionally biased region" description="Pro residues" evidence="15">
    <location>
        <begin position="133"/>
        <end position="142"/>
    </location>
</feature>
<dbReference type="PANTHER" id="PTHR11348:SF8">
    <property type="entry name" value="CCN FAMILY MEMBER 3"/>
    <property type="match status" value="1"/>
</dbReference>
<sequence length="512" mass="53622">PLPPPSPPHCPPNPLPLLHYSPTLSPLCRVPFPLNSDPSNRPDPSPPIPLLPSLDPFPIIPRTPSPATPDPSPPIPRPLPPPSPDPSPPLPRPLSSHPSTPSPLFPGPLSSHPSTPLPPIPGPLLLPSLDPLPIIPPHPASPPAGGGGGGALRAGEGRGGALGVVSARPRAGGAEGGGRGEADGRVLPQVTLAERRCPWPCPGPCPAEPPGPPACAPGVPAVPAGCACCQVCAAQRGEPCSPSRPCHESRGLRCRPDPDPDGRPGVCTAVEGDNCVFDGTIYRSGETFQPSCKYQCSCRDGQVGCVPRCHQDLLLPGPDCPFPRKVEVPGECCEQWICDPPDGTSLAGVALAAFRQEATVGIAGPDSSLNCIEQTTAWSACSQSCGLGVSTRATNKNRRCEMVQQARLCVVRVCGQEDRPQVGKRGKKCLRTQKSLQAMTLHHQNCTSLQTYKPRFCGTCGDGRCCTPHHTKTVQVPFRCPHGRIIEKPVMFVATCACHANCPENDAAFIQG</sequence>
<dbReference type="PANTHER" id="PTHR11348">
    <property type="entry name" value="CONNECTIVE TISSUE GROWTH FACTOR-RELATED"/>
    <property type="match status" value="1"/>
</dbReference>
<evidence type="ECO:0000256" key="5">
    <source>
        <dbReference type="ARBA" id="ARBA00022490"/>
    </source>
</evidence>
<feature type="compositionally biased region" description="Pro residues" evidence="15">
    <location>
        <begin position="115"/>
        <end position="124"/>
    </location>
</feature>
<evidence type="ECO:0000256" key="4">
    <source>
        <dbReference type="ARBA" id="ARBA00008125"/>
    </source>
</evidence>
<dbReference type="FunCoup" id="A0A6I8PB00">
    <property type="interactions" value="239"/>
</dbReference>
<feature type="domain" description="CTCK" evidence="16">
    <location>
        <begin position="429"/>
        <end position="503"/>
    </location>
</feature>
<dbReference type="InterPro" id="IPR000867">
    <property type="entry name" value="IGFBP-like"/>
</dbReference>
<evidence type="ECO:0000256" key="10">
    <source>
        <dbReference type="ARBA" id="ARBA00023030"/>
    </source>
</evidence>
<dbReference type="InParanoid" id="A0A6I8PB00"/>
<dbReference type="GO" id="GO:0051240">
    <property type="term" value="P:positive regulation of multicellular organismal process"/>
    <property type="evidence" value="ECO:0007669"/>
    <property type="project" value="UniProtKB-ARBA"/>
</dbReference>
<reference evidence="19" key="3">
    <citation type="submission" date="2025-09" db="UniProtKB">
        <authorList>
            <consortium name="Ensembl"/>
        </authorList>
    </citation>
    <scope>IDENTIFICATION</scope>
    <source>
        <strain evidence="19">Glennie</strain>
    </source>
</reference>
<reference evidence="19" key="2">
    <citation type="submission" date="2025-08" db="UniProtKB">
        <authorList>
            <consortium name="Ensembl"/>
        </authorList>
    </citation>
    <scope>IDENTIFICATION</scope>
    <source>
        <strain evidence="19">Glennie</strain>
    </source>
</reference>
<dbReference type="InterPro" id="IPR006208">
    <property type="entry name" value="Glyco_hormone_CN"/>
</dbReference>
<dbReference type="Bgee" id="ENSOANG00000037076">
    <property type="expression patterns" value="Expressed in fibroblast and 6 other cell types or tissues"/>
</dbReference>
<dbReference type="InterPro" id="IPR006207">
    <property type="entry name" value="Cys_knot_C"/>
</dbReference>
<dbReference type="InterPro" id="IPR050941">
    <property type="entry name" value="CCN"/>
</dbReference>
<evidence type="ECO:0000256" key="1">
    <source>
        <dbReference type="ARBA" id="ARBA00004496"/>
    </source>
</evidence>
<dbReference type="PROSITE" id="PS51323">
    <property type="entry name" value="IGFBP_N_2"/>
    <property type="match status" value="1"/>
</dbReference>
<dbReference type="GO" id="GO:0007155">
    <property type="term" value="P:cell adhesion"/>
    <property type="evidence" value="ECO:0000318"/>
    <property type="project" value="GO_Central"/>
</dbReference>
<evidence type="ECO:0000256" key="6">
    <source>
        <dbReference type="ARBA" id="ARBA00022525"/>
    </source>
</evidence>
<name>A0A6I8PB00_ORNAN</name>
<dbReference type="AlphaFoldDB" id="A0A6I8PB00"/>
<comment type="caution">
    <text evidence="14">Lacks conserved residue(s) required for the propagation of feature annotation.</text>
</comment>
<dbReference type="PROSITE" id="PS50184">
    <property type="entry name" value="VWFC_2"/>
    <property type="match status" value="1"/>
</dbReference>
<evidence type="ECO:0000313" key="19">
    <source>
        <dbReference type="Ensembl" id="ENSOANP00000049406.1"/>
    </source>
</evidence>
<keyword evidence="9" id="KW-0965">Cell junction</keyword>
<dbReference type="PROSITE" id="PS01185">
    <property type="entry name" value="CTCK_1"/>
    <property type="match status" value="1"/>
</dbReference>
<dbReference type="GO" id="GO:0005921">
    <property type="term" value="C:gap junction"/>
    <property type="evidence" value="ECO:0007669"/>
    <property type="project" value="UniProtKB-SubCell"/>
</dbReference>
<dbReference type="SMART" id="SM00041">
    <property type="entry name" value="CT"/>
    <property type="match status" value="1"/>
</dbReference>
<keyword evidence="8" id="KW-0303">Gap junction</keyword>
<dbReference type="GO" id="GO:0005737">
    <property type="term" value="C:cytoplasm"/>
    <property type="evidence" value="ECO:0007669"/>
    <property type="project" value="UniProtKB-SubCell"/>
</dbReference>
<evidence type="ECO:0000256" key="2">
    <source>
        <dbReference type="ARBA" id="ARBA00004610"/>
    </source>
</evidence>
<dbReference type="SMART" id="SM00214">
    <property type="entry name" value="VWC"/>
    <property type="match status" value="1"/>
</dbReference>
<organism evidence="19 20">
    <name type="scientific">Ornithorhynchus anatinus</name>
    <name type="common">Duckbill platypus</name>
    <dbReference type="NCBI Taxonomy" id="9258"/>
    <lineage>
        <taxon>Eukaryota</taxon>
        <taxon>Metazoa</taxon>
        <taxon>Chordata</taxon>
        <taxon>Craniata</taxon>
        <taxon>Vertebrata</taxon>
        <taxon>Euteleostomi</taxon>
        <taxon>Mammalia</taxon>
        <taxon>Monotremata</taxon>
        <taxon>Ornithorhynchidae</taxon>
        <taxon>Ornithorhynchus</taxon>
    </lineage>
</organism>
<evidence type="ECO:0000256" key="12">
    <source>
        <dbReference type="ARBA" id="ARBA00039944"/>
    </source>
</evidence>
<dbReference type="GO" id="GO:0008201">
    <property type="term" value="F:heparin binding"/>
    <property type="evidence" value="ECO:0000318"/>
    <property type="project" value="GO_Central"/>
</dbReference>
<feature type="domain" description="IGFBP N-terminal" evidence="18">
    <location>
        <begin position="193"/>
        <end position="270"/>
    </location>
</feature>
<evidence type="ECO:0000259" key="16">
    <source>
        <dbReference type="PROSITE" id="PS01225"/>
    </source>
</evidence>
<comment type="subcellular location">
    <subcellularLocation>
        <location evidence="2">Cell junction</location>
        <location evidence="2">Gap junction</location>
    </subcellularLocation>
    <subcellularLocation>
        <location evidence="1">Cytoplasm</location>
    </subcellularLocation>
    <subcellularLocation>
        <location evidence="3">Secreted</location>
    </subcellularLocation>
</comment>
<dbReference type="Pfam" id="PF19035">
    <property type="entry name" value="TSP1_CCN"/>
    <property type="match status" value="1"/>
</dbReference>
<evidence type="ECO:0000256" key="9">
    <source>
        <dbReference type="ARBA" id="ARBA00022949"/>
    </source>
</evidence>
<dbReference type="GeneTree" id="ENSGT00940000159963"/>
<feature type="compositionally biased region" description="Gly residues" evidence="15">
    <location>
        <begin position="144"/>
        <end position="162"/>
    </location>
</feature>
<keyword evidence="10" id="KW-0339">Growth factor</keyword>
<protein>
    <recommendedName>
        <fullName evidence="12">CCN family member 3</fullName>
    </recommendedName>
    <alternativeName>
        <fullName evidence="13">Cellular communication network factor 3</fullName>
    </alternativeName>
</protein>
<keyword evidence="6" id="KW-0964">Secreted</keyword>
<keyword evidence="11" id="KW-1015">Disulfide bond</keyword>
<keyword evidence="5" id="KW-0963">Cytoplasm</keyword>
<dbReference type="GO" id="GO:0008083">
    <property type="term" value="F:growth factor activity"/>
    <property type="evidence" value="ECO:0007669"/>
    <property type="project" value="UniProtKB-KW"/>
</dbReference>
<dbReference type="GO" id="GO:0045597">
    <property type="term" value="P:positive regulation of cell differentiation"/>
    <property type="evidence" value="ECO:0000318"/>
    <property type="project" value="GO_Central"/>
</dbReference>
<reference evidence="19 20" key="1">
    <citation type="journal article" date="2008" name="Nature">
        <title>Genome analysis of the platypus reveals unique signatures of evolution.</title>
        <authorList>
            <person name="Warren W.C."/>
            <person name="Hillier L.W."/>
            <person name="Marshall Graves J.A."/>
            <person name="Birney E."/>
            <person name="Ponting C.P."/>
            <person name="Grutzner F."/>
            <person name="Belov K."/>
            <person name="Miller W."/>
            <person name="Clarke L."/>
            <person name="Chinwalla A.T."/>
            <person name="Yang S.P."/>
            <person name="Heger A."/>
            <person name="Locke D.P."/>
            <person name="Miethke P."/>
            <person name="Waters P.D."/>
            <person name="Veyrunes F."/>
            <person name="Fulton L."/>
            <person name="Fulton B."/>
            <person name="Graves T."/>
            <person name="Wallis J."/>
            <person name="Puente X.S."/>
            <person name="Lopez-Otin C."/>
            <person name="Ordonez G.R."/>
            <person name="Eichler E.E."/>
            <person name="Chen L."/>
            <person name="Cheng Z."/>
            <person name="Deakin J.E."/>
            <person name="Alsop A."/>
            <person name="Thompson K."/>
            <person name="Kirby P."/>
            <person name="Papenfuss A.T."/>
            <person name="Wakefield M.J."/>
            <person name="Olender T."/>
            <person name="Lancet D."/>
            <person name="Huttley G.A."/>
            <person name="Smit A.F."/>
            <person name="Pask A."/>
            <person name="Temple-Smith P."/>
            <person name="Batzer M.A."/>
            <person name="Walker J.A."/>
            <person name="Konkel M.K."/>
            <person name="Harris R.S."/>
            <person name="Whittington C.M."/>
            <person name="Wong E.S."/>
            <person name="Gemmell N.J."/>
            <person name="Buschiazzo E."/>
            <person name="Vargas Jentzsch I.M."/>
            <person name="Merkel A."/>
            <person name="Schmitz J."/>
            <person name="Zemann A."/>
            <person name="Churakov G."/>
            <person name="Kriegs J.O."/>
            <person name="Brosius J."/>
            <person name="Murchison E.P."/>
            <person name="Sachidanandam R."/>
            <person name="Smith C."/>
            <person name="Hannon G.J."/>
            <person name="Tsend-Ayush E."/>
            <person name="McMillan D."/>
            <person name="Attenborough R."/>
            <person name="Rens W."/>
            <person name="Ferguson-Smith M."/>
            <person name="Lefevre C.M."/>
            <person name="Sharp J.A."/>
            <person name="Nicholas K.R."/>
            <person name="Ray D.A."/>
            <person name="Kube M."/>
            <person name="Reinhardt R."/>
            <person name="Pringle T.H."/>
            <person name="Taylor J."/>
            <person name="Jones R.C."/>
            <person name="Nixon B."/>
            <person name="Dacheux J.L."/>
            <person name="Niwa H."/>
            <person name="Sekita Y."/>
            <person name="Huang X."/>
            <person name="Stark A."/>
            <person name="Kheradpour P."/>
            <person name="Kellis M."/>
            <person name="Flicek P."/>
            <person name="Chen Y."/>
            <person name="Webber C."/>
            <person name="Hardison R."/>
            <person name="Nelson J."/>
            <person name="Hallsworth-Pepin K."/>
            <person name="Delehaunty K."/>
            <person name="Markovic C."/>
            <person name="Minx P."/>
            <person name="Feng Y."/>
            <person name="Kremitzki C."/>
            <person name="Mitreva M."/>
            <person name="Glasscock J."/>
            <person name="Wylie T."/>
            <person name="Wohldmann P."/>
            <person name="Thiru P."/>
            <person name="Nhan M.N."/>
            <person name="Pohl C.S."/>
            <person name="Smith S.M."/>
            <person name="Hou S."/>
            <person name="Nefedov M."/>
            <person name="de Jong P.J."/>
            <person name="Renfree M.B."/>
            <person name="Mardis E.R."/>
            <person name="Wilson R.K."/>
        </authorList>
    </citation>
    <scope>NUCLEOTIDE SEQUENCE [LARGE SCALE GENOMIC DNA]</scope>
    <source>
        <strain evidence="19 20">Glennie</strain>
    </source>
</reference>
<evidence type="ECO:0000313" key="20">
    <source>
        <dbReference type="Proteomes" id="UP000002279"/>
    </source>
</evidence>
<dbReference type="SMART" id="SM00209">
    <property type="entry name" value="TSP1"/>
    <property type="match status" value="1"/>
</dbReference>
<dbReference type="InterPro" id="IPR043973">
    <property type="entry name" value="TSP1_CCN"/>
</dbReference>
<comment type="similarity">
    <text evidence="4">Belongs to the CCN family.</text>
</comment>
<dbReference type="Pfam" id="PF00219">
    <property type="entry name" value="IGFBP"/>
    <property type="match status" value="1"/>
</dbReference>
<gene>
    <name evidence="19" type="primary">CCN3</name>
</gene>
<dbReference type="Proteomes" id="UP000002279">
    <property type="component" value="Chromosome 4"/>
</dbReference>
<evidence type="ECO:0000256" key="15">
    <source>
        <dbReference type="SAM" id="MobiDB-lite"/>
    </source>
</evidence>